<dbReference type="RefSeq" id="WP_012787193.1">
    <property type="nucleotide sequence ID" value="NC_013131.1"/>
</dbReference>
<dbReference type="EMBL" id="CP001700">
    <property type="protein sequence ID" value="ACU71900.1"/>
    <property type="molecule type" value="Genomic_DNA"/>
</dbReference>
<organism evidence="2 3">
    <name type="scientific">Catenulispora acidiphila (strain DSM 44928 / JCM 14897 / NBRC 102108 / NRRL B-24433 / ID139908)</name>
    <dbReference type="NCBI Taxonomy" id="479433"/>
    <lineage>
        <taxon>Bacteria</taxon>
        <taxon>Bacillati</taxon>
        <taxon>Actinomycetota</taxon>
        <taxon>Actinomycetes</taxon>
        <taxon>Catenulisporales</taxon>
        <taxon>Catenulisporaceae</taxon>
        <taxon>Catenulispora</taxon>
    </lineage>
</organism>
<dbReference type="OrthoDB" id="9801841at2"/>
<proteinExistence type="predicted"/>
<dbReference type="AlphaFoldDB" id="C7Q308"/>
<keyword evidence="3" id="KW-1185">Reference proteome</keyword>
<feature type="region of interest" description="Disordered" evidence="1">
    <location>
        <begin position="88"/>
        <end position="110"/>
    </location>
</feature>
<evidence type="ECO:0000313" key="2">
    <source>
        <dbReference type="EMBL" id="ACU71900.1"/>
    </source>
</evidence>
<accession>C7Q308</accession>
<dbReference type="InParanoid" id="C7Q308"/>
<dbReference type="KEGG" id="cai:Caci_2991"/>
<evidence type="ECO:0000313" key="3">
    <source>
        <dbReference type="Proteomes" id="UP000000851"/>
    </source>
</evidence>
<dbReference type="STRING" id="479433.Caci_2991"/>
<evidence type="ECO:0000256" key="1">
    <source>
        <dbReference type="SAM" id="MobiDB-lite"/>
    </source>
</evidence>
<sequence length="110" mass="11726">MKSNTKHVAADAAGDEKLAEIRTLLNLPYPEIAAKSSALSLMIAVSRELLARLDDQAVPEFPGRPGSRWRDADGDAWMLGDDGVMRMTNTPSDPNDVAVAYGPMTRAGGA</sequence>
<gene>
    <name evidence="2" type="ordered locus">Caci_2991</name>
</gene>
<protein>
    <submittedName>
        <fullName evidence="2">Uncharacterized protein</fullName>
    </submittedName>
</protein>
<dbReference type="HOGENOM" id="CLU_2166444_0_0_11"/>
<dbReference type="Proteomes" id="UP000000851">
    <property type="component" value="Chromosome"/>
</dbReference>
<name>C7Q308_CATAD</name>
<reference evidence="2 3" key="1">
    <citation type="journal article" date="2009" name="Stand. Genomic Sci.">
        <title>Complete genome sequence of Catenulispora acidiphila type strain (ID 139908).</title>
        <authorList>
            <person name="Copeland A."/>
            <person name="Lapidus A."/>
            <person name="Glavina Del Rio T."/>
            <person name="Nolan M."/>
            <person name="Lucas S."/>
            <person name="Chen F."/>
            <person name="Tice H."/>
            <person name="Cheng J.F."/>
            <person name="Bruce D."/>
            <person name="Goodwin L."/>
            <person name="Pitluck S."/>
            <person name="Mikhailova N."/>
            <person name="Pati A."/>
            <person name="Ivanova N."/>
            <person name="Mavromatis K."/>
            <person name="Chen A."/>
            <person name="Palaniappan K."/>
            <person name="Chain P."/>
            <person name="Land M."/>
            <person name="Hauser L."/>
            <person name="Chang Y.J."/>
            <person name="Jeffries C.D."/>
            <person name="Chertkov O."/>
            <person name="Brettin T."/>
            <person name="Detter J.C."/>
            <person name="Han C."/>
            <person name="Ali Z."/>
            <person name="Tindall B.J."/>
            <person name="Goker M."/>
            <person name="Bristow J."/>
            <person name="Eisen J.A."/>
            <person name="Markowitz V."/>
            <person name="Hugenholtz P."/>
            <person name="Kyrpides N.C."/>
            <person name="Klenk H.P."/>
        </authorList>
    </citation>
    <scope>NUCLEOTIDE SEQUENCE [LARGE SCALE GENOMIC DNA]</scope>
    <source>
        <strain evidence="3">DSM 44928 / JCM 14897 / NBRC 102108 / NRRL B-24433 / ID139908</strain>
    </source>
</reference>